<name>A0A918CJL9_9ACTN</name>
<protein>
    <submittedName>
        <fullName evidence="2">Uncharacterized protein</fullName>
    </submittedName>
</protein>
<feature type="transmembrane region" description="Helical" evidence="1">
    <location>
        <begin position="6"/>
        <end position="24"/>
    </location>
</feature>
<evidence type="ECO:0000313" key="3">
    <source>
        <dbReference type="Proteomes" id="UP000658320"/>
    </source>
</evidence>
<sequence>MYVDAELWLGLLGALTAVGGLYYARRALDHAAVEQSREAFVKERTDLRQRFGQLCEMAADMHVLARSSLERIGGTSLLWEETMRPPTPVPLSAVVVEWQDAPPPVNLALLQAARRCLPKESKAHRYERYSSAMGALARPA</sequence>
<dbReference type="AlphaFoldDB" id="A0A918CJL9"/>
<comment type="caution">
    <text evidence="2">The sequence shown here is derived from an EMBL/GenBank/DDBJ whole genome shotgun (WGS) entry which is preliminary data.</text>
</comment>
<dbReference type="EMBL" id="BMSX01000012">
    <property type="protein sequence ID" value="GGR27867.1"/>
    <property type="molecule type" value="Genomic_DNA"/>
</dbReference>
<keyword evidence="3" id="KW-1185">Reference proteome</keyword>
<evidence type="ECO:0000313" key="2">
    <source>
        <dbReference type="EMBL" id="GGR27867.1"/>
    </source>
</evidence>
<accession>A0A918CJL9</accession>
<reference evidence="2" key="1">
    <citation type="journal article" date="2014" name="Int. J. Syst. Evol. Microbiol.">
        <title>Complete genome sequence of Corynebacterium casei LMG S-19264T (=DSM 44701T), isolated from a smear-ripened cheese.</title>
        <authorList>
            <consortium name="US DOE Joint Genome Institute (JGI-PGF)"/>
            <person name="Walter F."/>
            <person name="Albersmeier A."/>
            <person name="Kalinowski J."/>
            <person name="Ruckert C."/>
        </authorList>
    </citation>
    <scope>NUCLEOTIDE SEQUENCE</scope>
    <source>
        <strain evidence="2">JCM 4346</strain>
    </source>
</reference>
<keyword evidence="1" id="KW-0812">Transmembrane</keyword>
<keyword evidence="1" id="KW-1133">Transmembrane helix</keyword>
<dbReference type="Proteomes" id="UP000658320">
    <property type="component" value="Unassembled WGS sequence"/>
</dbReference>
<evidence type="ECO:0000256" key="1">
    <source>
        <dbReference type="SAM" id="Phobius"/>
    </source>
</evidence>
<reference evidence="2" key="2">
    <citation type="submission" date="2020-09" db="EMBL/GenBank/DDBJ databases">
        <authorList>
            <person name="Sun Q."/>
            <person name="Ohkuma M."/>
        </authorList>
    </citation>
    <scope>NUCLEOTIDE SEQUENCE</scope>
    <source>
        <strain evidence="2">JCM 4346</strain>
    </source>
</reference>
<gene>
    <name evidence="2" type="ORF">GCM10010251_49870</name>
</gene>
<keyword evidence="1" id="KW-0472">Membrane</keyword>
<organism evidence="2 3">
    <name type="scientific">Streptomyces aurantiogriseus</name>
    <dbReference type="NCBI Taxonomy" id="66870"/>
    <lineage>
        <taxon>Bacteria</taxon>
        <taxon>Bacillati</taxon>
        <taxon>Actinomycetota</taxon>
        <taxon>Actinomycetes</taxon>
        <taxon>Kitasatosporales</taxon>
        <taxon>Streptomycetaceae</taxon>
        <taxon>Streptomyces</taxon>
    </lineage>
</organism>
<proteinExistence type="predicted"/>